<dbReference type="InterPro" id="IPR013783">
    <property type="entry name" value="Ig-like_fold"/>
</dbReference>
<dbReference type="PANTHER" id="PTHR46534:SF2">
    <property type="entry name" value="VWFD DOMAIN-CONTAINING PROTEIN"/>
    <property type="match status" value="1"/>
</dbReference>
<dbReference type="Proteomes" id="UP000199642">
    <property type="component" value="Unassembled WGS sequence"/>
</dbReference>
<keyword evidence="3" id="KW-1185">Reference proteome</keyword>
<reference evidence="3" key="1">
    <citation type="submission" date="2016-10" db="EMBL/GenBank/DDBJ databases">
        <authorList>
            <person name="Varghese N."/>
            <person name="Submissions S."/>
        </authorList>
    </citation>
    <scope>NUCLEOTIDE SEQUENCE [LARGE SCALE GENOMIC DNA]</scope>
    <source>
        <strain evidence="3">DSM 19315</strain>
    </source>
</reference>
<name>A0A1I2WVW3_9BACT</name>
<organism evidence="2 3">
    <name type="scientific">Algoriphagus hitonicola</name>
    <dbReference type="NCBI Taxonomy" id="435880"/>
    <lineage>
        <taxon>Bacteria</taxon>
        <taxon>Pseudomonadati</taxon>
        <taxon>Bacteroidota</taxon>
        <taxon>Cytophagia</taxon>
        <taxon>Cytophagales</taxon>
        <taxon>Cyclobacteriaceae</taxon>
        <taxon>Algoriphagus</taxon>
    </lineage>
</organism>
<dbReference type="AlphaFoldDB" id="A0A1I2WVW3"/>
<dbReference type="STRING" id="435880.SAMN04487988_11445"/>
<accession>A0A1I2WVW3</accession>
<dbReference type="Pfam" id="PF17517">
    <property type="entry name" value="IgGFc_binding"/>
    <property type="match status" value="1"/>
</dbReference>
<dbReference type="InterPro" id="IPR035234">
    <property type="entry name" value="IgGFc-bd_N"/>
</dbReference>
<feature type="domain" description="PKD" evidence="1">
    <location>
        <begin position="489"/>
        <end position="531"/>
    </location>
</feature>
<dbReference type="CDD" id="cd00146">
    <property type="entry name" value="PKD"/>
    <property type="match status" value="1"/>
</dbReference>
<dbReference type="InterPro" id="IPR035986">
    <property type="entry name" value="PKD_dom_sf"/>
</dbReference>
<evidence type="ECO:0000313" key="2">
    <source>
        <dbReference type="EMBL" id="SFH04526.1"/>
    </source>
</evidence>
<dbReference type="InterPro" id="IPR000601">
    <property type="entry name" value="PKD_dom"/>
</dbReference>
<gene>
    <name evidence="2" type="ORF">SAMN04487988_11445</name>
</gene>
<proteinExistence type="predicted"/>
<dbReference type="Gene3D" id="2.60.40.10">
    <property type="entry name" value="Immunoglobulins"/>
    <property type="match status" value="1"/>
</dbReference>
<sequence>MRKYLGVFAGVCLFFGIGFHAFGQLSTVGEEFWVGFMDNNRVPPGNNGAGGAPDFAVLIVTANEDASGTIEYQGQTVNFSIAAGQQYTLRIPSEDLDLLHRNSGVRENKGIYISSSGKIAVHAYNERFRSADGTVILPVGALGTDYYITSHYETLTANVNYNGNINDESTLLVVATEDDTEVEITSTVPTIGGGAVNAPFTISLDRGQSYQLKAKDDLTGTRVRVIGENADECKKIAVFGGNKWTSVGNCGEANDHLFQQAYPVNTWGTSFVHVALSGRTSGELVKVVAAEDGTEVRVNGAVQGTVNQGEWLALEFGINESGKIETSKPASVTVFAKSQACNEPNSPNAFTGDPFMITYSPSEQFLKTLTFNSLNLPSIENHYVNVVIKAGTQDSMILDGQSINNRFQVLPGDPDFLYARINISQGVHRLSNPEGFAAYAYGFGNLESYGYAAGAALDNLNFETEAQYEFDVLGDNVACLNVEGDWVIEADNPDFTYFVWNFGDGTPPQEGKEVLHTFSQPGEYVVTVLAALSPNSCDQQENITFNVTVTETAGEVIGSSSACPEVEQLLYSFEGPDPFSRVEFIPNGGEVVEFTDETAVIRWGEANDDAFLEAIPYSENGCPGEPVIFPVVINQRLEAEEIQGSDQVCFDPQVSHFYSVPQASSGRNYDWSISGGQILSGQGTGEVEVSWDQAGVTGTLSYEVSSLIDSSCEGVSAPISVRVEEEFLVQPTAIVPVSCFGSESGSITLDISGGLPPYTVEWSHSSGLNDALAEDLPAGLYSVKVIDQLGCERILEDLEITQPDVLAVESLSPVGVSCFGKPDGQVDLEISGGVPPYSLDFDGGIEFSGILSLSDLPQGMYDWEVTDSNGCLIELDFEVTSPAPPQVDVRLERPACPGGSDGELFASPVGSTGPFVYTWDFESTMGDQLVGVPKGEYAVSVTDGNGCVSLGVGEVTESAPEVRLPTGYYPERDQDLYQAISNCDLSFELWVYDRWGQLVYSGSEGWDGMVSGAEAPMGTYSYQVQYRYMLEDQEIFENKSGAFALIR</sequence>
<dbReference type="RefSeq" id="WP_092793678.1">
    <property type="nucleotide sequence ID" value="NZ_FOPC01000014.1"/>
</dbReference>
<dbReference type="PANTHER" id="PTHR46534">
    <property type="entry name" value="IGGFC_BINDING DOMAIN-CONTAINING PROTEIN"/>
    <property type="match status" value="1"/>
</dbReference>
<dbReference type="Pfam" id="PF18911">
    <property type="entry name" value="PKD_4"/>
    <property type="match status" value="1"/>
</dbReference>
<dbReference type="PROSITE" id="PS50093">
    <property type="entry name" value="PKD"/>
    <property type="match status" value="1"/>
</dbReference>
<dbReference type="InterPro" id="IPR045829">
    <property type="entry name" value="PKD_6"/>
</dbReference>
<dbReference type="OrthoDB" id="7794186at2"/>
<dbReference type="SUPFAM" id="SSF49299">
    <property type="entry name" value="PKD domain"/>
    <property type="match status" value="1"/>
</dbReference>
<dbReference type="InterPro" id="IPR025667">
    <property type="entry name" value="SprB_repeat"/>
</dbReference>
<evidence type="ECO:0000313" key="3">
    <source>
        <dbReference type="Proteomes" id="UP000199642"/>
    </source>
</evidence>
<evidence type="ECO:0000259" key="1">
    <source>
        <dbReference type="PROSITE" id="PS50093"/>
    </source>
</evidence>
<dbReference type="Pfam" id="PF19408">
    <property type="entry name" value="PKD_6"/>
    <property type="match status" value="1"/>
</dbReference>
<dbReference type="Pfam" id="PF13573">
    <property type="entry name" value="SprB"/>
    <property type="match status" value="2"/>
</dbReference>
<dbReference type="EMBL" id="FOPC01000014">
    <property type="protein sequence ID" value="SFH04526.1"/>
    <property type="molecule type" value="Genomic_DNA"/>
</dbReference>
<protein>
    <submittedName>
        <fullName evidence="2">SprB repeat-containing protein</fullName>
    </submittedName>
</protein>